<keyword evidence="4 6" id="KW-0238">DNA-binding</keyword>
<dbReference type="CDD" id="cd13831">
    <property type="entry name" value="HU"/>
    <property type="match status" value="1"/>
</dbReference>
<evidence type="ECO:0000256" key="1">
    <source>
        <dbReference type="ARBA" id="ARBA00003819"/>
    </source>
</evidence>
<dbReference type="GO" id="GO:0030261">
    <property type="term" value="P:chromosome condensation"/>
    <property type="evidence" value="ECO:0007669"/>
    <property type="project" value="UniProtKB-KW"/>
</dbReference>
<dbReference type="HOGENOM" id="CLU_105066_3_2_6"/>
<dbReference type="GO" id="GO:0030527">
    <property type="term" value="F:structural constituent of chromatin"/>
    <property type="evidence" value="ECO:0007669"/>
    <property type="project" value="InterPro"/>
</dbReference>
<dbReference type="GO" id="GO:0003677">
    <property type="term" value="F:DNA binding"/>
    <property type="evidence" value="ECO:0007669"/>
    <property type="project" value="UniProtKB-KW"/>
</dbReference>
<dbReference type="GO" id="GO:0005829">
    <property type="term" value="C:cytosol"/>
    <property type="evidence" value="ECO:0007669"/>
    <property type="project" value="TreeGrafter"/>
</dbReference>
<dbReference type="EMBL" id="GG657899">
    <property type="protein sequence ID" value="EEF79383.1"/>
    <property type="molecule type" value="Genomic_DNA"/>
</dbReference>
<dbReference type="InterPro" id="IPR010992">
    <property type="entry name" value="IHF-like_DNA-bd_dom_sf"/>
</dbReference>
<organism evidence="6 7">
    <name type="scientific">Methylophaga thiooxydans DMS010</name>
    <dbReference type="NCBI Taxonomy" id="637616"/>
    <lineage>
        <taxon>Bacteria</taxon>
        <taxon>Pseudomonadati</taxon>
        <taxon>Pseudomonadota</taxon>
        <taxon>Gammaproteobacteria</taxon>
        <taxon>Thiotrichales</taxon>
        <taxon>Piscirickettsiaceae</taxon>
        <taxon>Methylophaga</taxon>
    </lineage>
</organism>
<dbReference type="GO" id="GO:0006270">
    <property type="term" value="P:DNA replication initiation"/>
    <property type="evidence" value="ECO:0007669"/>
    <property type="project" value="UniProtKB-ARBA"/>
</dbReference>
<comment type="similarity">
    <text evidence="2 5">Belongs to the bacterial histone-like protein family.</text>
</comment>
<evidence type="ECO:0000256" key="5">
    <source>
        <dbReference type="RuleBase" id="RU003939"/>
    </source>
</evidence>
<dbReference type="SMART" id="SM00411">
    <property type="entry name" value="BHL"/>
    <property type="match status" value="1"/>
</dbReference>
<gene>
    <name evidence="6" type="ORF">MDMS009_1970</name>
</gene>
<dbReference type="GO" id="GO:0042802">
    <property type="term" value="F:identical protein binding"/>
    <property type="evidence" value="ECO:0007669"/>
    <property type="project" value="UniProtKB-ARBA"/>
</dbReference>
<keyword evidence="3" id="KW-0226">DNA condensation</keyword>
<evidence type="ECO:0000256" key="4">
    <source>
        <dbReference type="ARBA" id="ARBA00023125"/>
    </source>
</evidence>
<dbReference type="PRINTS" id="PR01727">
    <property type="entry name" value="DNABINDINGHU"/>
</dbReference>
<proteinExistence type="inferred from homology"/>
<dbReference type="InterPro" id="IPR000119">
    <property type="entry name" value="Hist_DNA-bd"/>
</dbReference>
<dbReference type="Gene3D" id="4.10.520.10">
    <property type="entry name" value="IHF-like DNA-binding proteins"/>
    <property type="match status" value="1"/>
</dbReference>
<evidence type="ECO:0000313" key="6">
    <source>
        <dbReference type="EMBL" id="EEF79383.1"/>
    </source>
</evidence>
<dbReference type="SUPFAM" id="SSF47729">
    <property type="entry name" value="IHF-like DNA-binding proteins"/>
    <property type="match status" value="1"/>
</dbReference>
<dbReference type="FunFam" id="4.10.520.10:FF:000001">
    <property type="entry name" value="DNA-binding protein HU"/>
    <property type="match status" value="1"/>
</dbReference>
<dbReference type="InterPro" id="IPR020816">
    <property type="entry name" value="Histone-like_DNA-bd_CS"/>
</dbReference>
<dbReference type="AlphaFoldDB" id="C0N7W9"/>
<accession>C0N7W9</accession>
<dbReference type="PROSITE" id="PS00045">
    <property type="entry name" value="HISTONE_LIKE"/>
    <property type="match status" value="1"/>
</dbReference>
<reference evidence="6 7" key="1">
    <citation type="journal article" date="2011" name="J. Bacteriol.">
        <title>Draft genome sequence of the chemolithoheterotrophic, halophilic methylotroph Methylophaga thiooxydans DMS010.</title>
        <authorList>
            <person name="Boden R."/>
            <person name="Ferriera S."/>
            <person name="Johnson J."/>
            <person name="Kelly D.P."/>
            <person name="Murrell J.C."/>
            <person name="Schafer H."/>
        </authorList>
    </citation>
    <scope>NUCLEOTIDE SEQUENCE [LARGE SCALE GENOMIC DNA]</scope>
    <source>
        <strain evidence="6 7">DMS010</strain>
    </source>
</reference>
<name>C0N7W9_9GAMM</name>
<dbReference type="GO" id="GO:1990103">
    <property type="term" value="C:DnaA-HU complex"/>
    <property type="evidence" value="ECO:0007669"/>
    <property type="project" value="UniProtKB-ARBA"/>
</dbReference>
<sequence>MRNQAVNKYELIDAVAAAADISKAKAAQAVDGVTSAVTKALSKGDQVTLVGFGTFSVRERAARTGRNPRTGEEIKIAAAKIPAFKAGKALKDAVN</sequence>
<comment type="function">
    <text evidence="1">Histone-like DNA-binding protein which is capable of wrapping DNA to stabilize it, and thus to prevent its denaturation under extreme environmental conditions.</text>
</comment>
<dbReference type="PANTHER" id="PTHR33175:SF3">
    <property type="entry name" value="DNA-BINDING PROTEIN HU-BETA"/>
    <property type="match status" value="1"/>
</dbReference>
<dbReference type="Pfam" id="PF00216">
    <property type="entry name" value="Bac_DNA_binding"/>
    <property type="match status" value="1"/>
</dbReference>
<dbReference type="GO" id="GO:0006351">
    <property type="term" value="P:DNA-templated transcription"/>
    <property type="evidence" value="ECO:0007669"/>
    <property type="project" value="UniProtKB-ARBA"/>
</dbReference>
<dbReference type="PANTHER" id="PTHR33175">
    <property type="entry name" value="DNA-BINDING PROTEIN HU"/>
    <property type="match status" value="1"/>
</dbReference>
<evidence type="ECO:0000313" key="7">
    <source>
        <dbReference type="Proteomes" id="UP000004679"/>
    </source>
</evidence>
<keyword evidence="7" id="KW-1185">Reference proteome</keyword>
<protein>
    <submittedName>
        <fullName evidence="6">DNA-binding protein HU</fullName>
    </submittedName>
</protein>
<evidence type="ECO:0000256" key="3">
    <source>
        <dbReference type="ARBA" id="ARBA00023067"/>
    </source>
</evidence>
<dbReference type="Proteomes" id="UP000004679">
    <property type="component" value="Unassembled WGS sequence"/>
</dbReference>
<evidence type="ECO:0000256" key="2">
    <source>
        <dbReference type="ARBA" id="ARBA00010529"/>
    </source>
</evidence>
<dbReference type="GO" id="GO:1990178">
    <property type="term" value="C:HU-DNA complex"/>
    <property type="evidence" value="ECO:0007669"/>
    <property type="project" value="UniProtKB-ARBA"/>
</dbReference>